<sequence>MLNVKYYYQFFFILINSFCCQIHKKPNIYPMYLNVNYLNNCDVLSKNVILLFIINKKAI</sequence>
<protein>
    <submittedName>
        <fullName evidence="1">Cellular protein AbCp-8</fullName>
    </submittedName>
</protein>
<evidence type="ECO:0000313" key="1">
    <source>
        <dbReference type="EMBL" id="AIX87736.1"/>
    </source>
</evidence>
<dbReference type="AlphaFoldDB" id="A0A0K0LC57"/>
<proteinExistence type="evidence at transcript level"/>
<name>A0A0K0LC57_9SCOR</name>
<accession>A0A0K0LC57</accession>
<feature type="non-terminal residue" evidence="1">
    <location>
        <position position="1"/>
    </location>
</feature>
<organism evidence="1">
    <name type="scientific">Androctonus bicolor</name>
    <dbReference type="NCBI Taxonomy" id="748906"/>
    <lineage>
        <taxon>Eukaryota</taxon>
        <taxon>Metazoa</taxon>
        <taxon>Ecdysozoa</taxon>
        <taxon>Arthropoda</taxon>
        <taxon>Chelicerata</taxon>
        <taxon>Arachnida</taxon>
        <taxon>Scorpiones</taxon>
        <taxon>Buthida</taxon>
        <taxon>Buthoidea</taxon>
        <taxon>Buthidae</taxon>
        <taxon>Androctonus</taxon>
    </lineage>
</organism>
<dbReference type="EMBL" id="KJ787537">
    <property type="protein sequence ID" value="AIX87736.1"/>
    <property type="molecule type" value="mRNA"/>
</dbReference>
<reference evidence="1" key="1">
    <citation type="journal article" date="2015" name="J. Proteomics">
        <title>Unique diversity of the venom peptides from the scorpion Androctonus bicolor revealed by transcriptomic and proteomic analysis.</title>
        <authorList>
            <person name="Zhang L."/>
            <person name="Shi W."/>
            <person name="Zeng X.C."/>
            <person name="Ge F."/>
            <person name="Yang M."/>
            <person name="Nie Y."/>
            <person name="Bao A."/>
            <person name="Wu S."/>
            <person name="E G."/>
        </authorList>
    </citation>
    <scope>NUCLEOTIDE SEQUENCE</scope>
</reference>